<reference evidence="4 5" key="1">
    <citation type="submission" date="2021-08" db="EMBL/GenBank/DDBJ databases">
        <authorList>
            <person name="Peeters C."/>
        </authorList>
    </citation>
    <scope>NUCLEOTIDE SEQUENCE [LARGE SCALE GENOMIC DNA]</scope>
    <source>
        <strain evidence="4 5">LMG 23994</strain>
    </source>
</reference>
<name>A0ABM8XSJ4_9BURK</name>
<accession>A0ABM8XSJ4</accession>
<feature type="compositionally biased region" description="Basic and acidic residues" evidence="2">
    <location>
        <begin position="195"/>
        <end position="205"/>
    </location>
</feature>
<comment type="caution">
    <text evidence="4">The sequence shown here is derived from an EMBL/GenBank/DDBJ whole genome shotgun (WGS) entry which is preliminary data.</text>
</comment>
<proteinExistence type="predicted"/>
<feature type="region of interest" description="Disordered" evidence="2">
    <location>
        <begin position="194"/>
        <end position="218"/>
    </location>
</feature>
<evidence type="ECO:0000313" key="5">
    <source>
        <dbReference type="Proteomes" id="UP000701702"/>
    </source>
</evidence>
<evidence type="ECO:0000256" key="1">
    <source>
        <dbReference type="SAM" id="Coils"/>
    </source>
</evidence>
<dbReference type="EMBL" id="CAJZAF010000034">
    <property type="protein sequence ID" value="CAG9183304.1"/>
    <property type="molecule type" value="Genomic_DNA"/>
</dbReference>
<evidence type="ECO:0000259" key="3">
    <source>
        <dbReference type="Pfam" id="PF11740"/>
    </source>
</evidence>
<organism evidence="4 5">
    <name type="scientific">Cupriavidus pinatubonensis</name>
    <dbReference type="NCBI Taxonomy" id="248026"/>
    <lineage>
        <taxon>Bacteria</taxon>
        <taxon>Pseudomonadati</taxon>
        <taxon>Pseudomonadota</taxon>
        <taxon>Betaproteobacteria</taxon>
        <taxon>Burkholderiales</taxon>
        <taxon>Burkholderiaceae</taxon>
        <taxon>Cupriavidus</taxon>
    </lineage>
</organism>
<sequence length="218" mass="24215">MARPGVTYEEVKAKAEELLALGISPTQRLIRAALGTGSMETISRHLRQFWSERNGEDWEFAISREFSAAIQAEFTRIATTTSSELAGRARQAELELEESIARFMALTAAHAEEQQRLRTVEQDLRGAEAVVAELRNSEAVLRDDVRAANRKLIESRDEIQRLTASAERAKSLESELQEARAMLLAAQSHVSTLLDENKELRAKDAGRRKRKAPGSGSA</sequence>
<dbReference type="Pfam" id="PF11740">
    <property type="entry name" value="KfrA_N"/>
    <property type="match status" value="1"/>
</dbReference>
<dbReference type="RefSeq" id="WP_224007531.1">
    <property type="nucleotide sequence ID" value="NZ_CAJZAF010000034.1"/>
</dbReference>
<protein>
    <recommendedName>
        <fullName evidence="3">KfrA N-terminal DNA-binding domain-containing protein</fullName>
    </recommendedName>
</protein>
<evidence type="ECO:0000256" key="2">
    <source>
        <dbReference type="SAM" id="MobiDB-lite"/>
    </source>
</evidence>
<feature type="coiled-coil region" evidence="1">
    <location>
        <begin position="110"/>
        <end position="189"/>
    </location>
</feature>
<dbReference type="InterPro" id="IPR021104">
    <property type="entry name" value="KfrA_DNA-bd_N"/>
</dbReference>
<keyword evidence="1" id="KW-0175">Coiled coil</keyword>
<gene>
    <name evidence="4" type="ORF">LMG23994_05111</name>
</gene>
<keyword evidence="5" id="KW-1185">Reference proteome</keyword>
<feature type="domain" description="KfrA N-terminal DNA-binding" evidence="3">
    <location>
        <begin position="7"/>
        <end position="118"/>
    </location>
</feature>
<dbReference type="Proteomes" id="UP000701702">
    <property type="component" value="Unassembled WGS sequence"/>
</dbReference>
<evidence type="ECO:0000313" key="4">
    <source>
        <dbReference type="EMBL" id="CAG9183304.1"/>
    </source>
</evidence>